<comment type="caution">
    <text evidence="2">The sequence shown here is derived from an EMBL/GenBank/DDBJ whole genome shotgun (WGS) entry which is preliminary data.</text>
</comment>
<keyword evidence="1" id="KW-0812">Transmembrane</keyword>
<keyword evidence="1" id="KW-1133">Transmembrane helix</keyword>
<feature type="transmembrane region" description="Helical" evidence="1">
    <location>
        <begin position="88"/>
        <end position="106"/>
    </location>
</feature>
<sequence length="112" mass="12257">MSQMITVLLASGAAFFYMSASWIMKTWGGSTYLVLIPAVILTLSAAAWFEIEVLRTTRLGHVIILILAIEFLMTFVVAIWFLGEKYTLREAAGAAIVLVGIAMLCMTPSHAE</sequence>
<reference evidence="2 3" key="1">
    <citation type="submission" date="2018-12" db="EMBL/GenBank/DDBJ databases">
        <title>Mesorhizobium carbonis sp. nov., isolated from coal mine water.</title>
        <authorList>
            <person name="Xin W."/>
            <person name="Xu Z."/>
            <person name="Xiang F."/>
            <person name="Zhang J."/>
            <person name="Xi L."/>
            <person name="Liu J."/>
        </authorList>
    </citation>
    <scope>NUCLEOTIDE SEQUENCE [LARGE SCALE GENOMIC DNA]</scope>
    <source>
        <strain evidence="2 3">B2.3</strain>
    </source>
</reference>
<dbReference type="InterPro" id="IPR037185">
    <property type="entry name" value="EmrE-like"/>
</dbReference>
<evidence type="ECO:0000313" key="2">
    <source>
        <dbReference type="EMBL" id="RST84900.1"/>
    </source>
</evidence>
<accession>A0A3R9YD69</accession>
<dbReference type="Gene3D" id="1.10.3730.20">
    <property type="match status" value="1"/>
</dbReference>
<dbReference type="RefSeq" id="WP_126701377.1">
    <property type="nucleotide sequence ID" value="NZ_RWKW01000071.1"/>
</dbReference>
<dbReference type="Proteomes" id="UP000278398">
    <property type="component" value="Unassembled WGS sequence"/>
</dbReference>
<dbReference type="AlphaFoldDB" id="A0A3R9YD69"/>
<feature type="transmembrane region" description="Helical" evidence="1">
    <location>
        <begin position="61"/>
        <end position="82"/>
    </location>
</feature>
<evidence type="ECO:0000256" key="1">
    <source>
        <dbReference type="SAM" id="Phobius"/>
    </source>
</evidence>
<dbReference type="OrthoDB" id="9944848at2"/>
<protein>
    <submittedName>
        <fullName evidence="2">Uncharacterized protein</fullName>
    </submittedName>
</protein>
<keyword evidence="1" id="KW-0472">Membrane</keyword>
<dbReference type="SUPFAM" id="SSF103481">
    <property type="entry name" value="Multidrug resistance efflux transporter EmrE"/>
    <property type="match status" value="1"/>
</dbReference>
<keyword evidence="3" id="KW-1185">Reference proteome</keyword>
<name>A0A3R9YD69_9HYPH</name>
<organism evidence="2 3">
    <name type="scientific">Aquibium carbonis</name>
    <dbReference type="NCBI Taxonomy" id="2495581"/>
    <lineage>
        <taxon>Bacteria</taxon>
        <taxon>Pseudomonadati</taxon>
        <taxon>Pseudomonadota</taxon>
        <taxon>Alphaproteobacteria</taxon>
        <taxon>Hyphomicrobiales</taxon>
        <taxon>Phyllobacteriaceae</taxon>
        <taxon>Aquibium</taxon>
    </lineage>
</organism>
<dbReference type="EMBL" id="RWKW01000071">
    <property type="protein sequence ID" value="RST84900.1"/>
    <property type="molecule type" value="Genomic_DNA"/>
</dbReference>
<gene>
    <name evidence="2" type="ORF">EJC49_18290</name>
</gene>
<evidence type="ECO:0000313" key="3">
    <source>
        <dbReference type="Proteomes" id="UP000278398"/>
    </source>
</evidence>
<proteinExistence type="predicted"/>
<feature type="transmembrane region" description="Helical" evidence="1">
    <location>
        <begin position="31"/>
        <end position="49"/>
    </location>
</feature>